<feature type="transmembrane region" description="Helical" evidence="7">
    <location>
        <begin position="344"/>
        <end position="367"/>
    </location>
</feature>
<evidence type="ECO:0000256" key="3">
    <source>
        <dbReference type="ARBA" id="ARBA00022475"/>
    </source>
</evidence>
<keyword evidence="2" id="KW-0813">Transport</keyword>
<dbReference type="PANTHER" id="PTHR23501:SF191">
    <property type="entry name" value="VACUOLAR BASIC AMINO ACID TRANSPORTER 4"/>
    <property type="match status" value="1"/>
</dbReference>
<comment type="caution">
    <text evidence="9">The sequence shown here is derived from an EMBL/GenBank/DDBJ whole genome shotgun (WGS) entry which is preliminary data.</text>
</comment>
<keyword evidence="3" id="KW-1003">Cell membrane</keyword>
<dbReference type="RefSeq" id="WP_245252401.1">
    <property type="nucleotide sequence ID" value="NZ_CBCRVE010000010.1"/>
</dbReference>
<gene>
    <name evidence="9" type="ORF">J2Z20_002960</name>
</gene>
<dbReference type="CDD" id="cd17502">
    <property type="entry name" value="MFS_Azr1_MDR_like"/>
    <property type="match status" value="1"/>
</dbReference>
<dbReference type="SUPFAM" id="SSF103473">
    <property type="entry name" value="MFS general substrate transporter"/>
    <property type="match status" value="2"/>
</dbReference>
<protein>
    <submittedName>
        <fullName evidence="9">EmrB/QacA subfamily drug resistance transporter</fullName>
    </submittedName>
</protein>
<feature type="domain" description="Major facilitator superfamily (MFS) profile" evidence="8">
    <location>
        <begin position="1"/>
        <end position="480"/>
    </location>
</feature>
<dbReference type="InterPro" id="IPR004638">
    <property type="entry name" value="EmrB-like"/>
</dbReference>
<evidence type="ECO:0000256" key="2">
    <source>
        <dbReference type="ARBA" id="ARBA00022448"/>
    </source>
</evidence>
<keyword evidence="10" id="KW-1185">Reference proteome</keyword>
<evidence type="ECO:0000259" key="8">
    <source>
        <dbReference type="PROSITE" id="PS50850"/>
    </source>
</evidence>
<evidence type="ECO:0000256" key="4">
    <source>
        <dbReference type="ARBA" id="ARBA00022692"/>
    </source>
</evidence>
<dbReference type="InterPro" id="IPR011701">
    <property type="entry name" value="MFS"/>
</dbReference>
<reference evidence="9 10" key="1">
    <citation type="submission" date="2021-03" db="EMBL/GenBank/DDBJ databases">
        <title>Genomic Encyclopedia of Type Strains, Phase IV (KMG-IV): sequencing the most valuable type-strain genomes for metagenomic binning, comparative biology and taxonomic classification.</title>
        <authorList>
            <person name="Goeker M."/>
        </authorList>
    </citation>
    <scope>NUCLEOTIDE SEQUENCE [LARGE SCALE GENOMIC DNA]</scope>
    <source>
        <strain evidence="9 10">DSM 23491</strain>
    </source>
</reference>
<proteinExistence type="predicted"/>
<evidence type="ECO:0000256" key="6">
    <source>
        <dbReference type="ARBA" id="ARBA00023136"/>
    </source>
</evidence>
<feature type="transmembrane region" description="Helical" evidence="7">
    <location>
        <begin position="33"/>
        <end position="53"/>
    </location>
</feature>
<evidence type="ECO:0000256" key="1">
    <source>
        <dbReference type="ARBA" id="ARBA00004651"/>
    </source>
</evidence>
<feature type="transmembrane region" description="Helical" evidence="7">
    <location>
        <begin position="123"/>
        <end position="145"/>
    </location>
</feature>
<feature type="transmembrane region" description="Helical" evidence="7">
    <location>
        <begin position="286"/>
        <end position="306"/>
    </location>
</feature>
<dbReference type="Gene3D" id="1.20.1720.10">
    <property type="entry name" value="Multidrug resistance protein D"/>
    <property type="match status" value="1"/>
</dbReference>
<dbReference type="Pfam" id="PF07690">
    <property type="entry name" value="MFS_1"/>
    <property type="match status" value="2"/>
</dbReference>
<feature type="transmembrane region" description="Helical" evidence="7">
    <location>
        <begin position="454"/>
        <end position="475"/>
    </location>
</feature>
<name>A0ABS4H669_9BACL</name>
<keyword evidence="5 7" id="KW-1133">Transmembrane helix</keyword>
<evidence type="ECO:0000313" key="9">
    <source>
        <dbReference type="EMBL" id="MBP1938043.1"/>
    </source>
</evidence>
<dbReference type="Proteomes" id="UP001519273">
    <property type="component" value="Unassembled WGS sequence"/>
</dbReference>
<feature type="transmembrane region" description="Helical" evidence="7">
    <location>
        <begin position="65"/>
        <end position="84"/>
    </location>
</feature>
<dbReference type="InterPro" id="IPR036259">
    <property type="entry name" value="MFS_trans_sf"/>
</dbReference>
<feature type="transmembrane region" description="Helical" evidence="7">
    <location>
        <begin position="151"/>
        <end position="174"/>
    </location>
</feature>
<dbReference type="PANTHER" id="PTHR23501">
    <property type="entry name" value="MAJOR FACILITATOR SUPERFAMILY"/>
    <property type="match status" value="1"/>
</dbReference>
<evidence type="ECO:0000313" key="10">
    <source>
        <dbReference type="Proteomes" id="UP001519273"/>
    </source>
</evidence>
<feature type="transmembrane region" description="Helical" evidence="7">
    <location>
        <begin position="212"/>
        <end position="233"/>
    </location>
</feature>
<keyword evidence="4 7" id="KW-0812">Transmembrane</keyword>
<organism evidence="9 10">
    <name type="scientific">Paenibacillus sediminis</name>
    <dbReference type="NCBI Taxonomy" id="664909"/>
    <lineage>
        <taxon>Bacteria</taxon>
        <taxon>Bacillati</taxon>
        <taxon>Bacillota</taxon>
        <taxon>Bacilli</taxon>
        <taxon>Bacillales</taxon>
        <taxon>Paenibacillaceae</taxon>
        <taxon>Paenibacillus</taxon>
    </lineage>
</organism>
<dbReference type="Gene3D" id="1.20.1250.20">
    <property type="entry name" value="MFS general substrate transporter like domains"/>
    <property type="match status" value="1"/>
</dbReference>
<sequence length="496" mass="52997">MAGLLLSTFLAAIEGTVIGPANPAIVSEFGSVQLMSWVFTAYLLTMAASTPIFGKISDLYGRKPVFLIGSILFLLGSVLCGFAQSMEQLILFRALQGIGAGGLIPVTYTIIGDIYKIEERAKVQGLLSSVWGISSLLGPLIGGYFVDSLSWRWIFGFNVPFGLLSIVVIIKYLHENIERRRVKIDFAGAFTLVIGVMALLIGLALGGQHASWNSPIVISMFAAAVIFIALFLFIEQRAEEPMVPLRLFRVWDIAVSGAAALFVSSLLIGLSSYLPLWVQGVLGENATMSGLVMAPMSIGWMIGSMWGGSRIVTAGSRYTAAIGLSAILLGTIVMAIASHSTPQIVLFVLTFIYGIGFGFSITVFTIIAQSSVGYHLRGASTALNTFLRSLGQTIGAAVFGTWLNVRINQLTASESAGTRRLTMDDINHLLSAESNKGLSADTVKALRQVLEGSLNSLFILMVGIALAGLISVWFLRNQAPSPVDGAEGITQQTERA</sequence>
<keyword evidence="6 7" id="KW-0472">Membrane</keyword>
<comment type="subcellular location">
    <subcellularLocation>
        <location evidence="1">Cell membrane</location>
        <topology evidence="1">Multi-pass membrane protein</topology>
    </subcellularLocation>
</comment>
<dbReference type="PROSITE" id="PS50850">
    <property type="entry name" value="MFS"/>
    <property type="match status" value="1"/>
</dbReference>
<feature type="transmembrane region" description="Helical" evidence="7">
    <location>
        <begin position="253"/>
        <end position="274"/>
    </location>
</feature>
<dbReference type="EMBL" id="JAGGKP010000009">
    <property type="protein sequence ID" value="MBP1938043.1"/>
    <property type="molecule type" value="Genomic_DNA"/>
</dbReference>
<accession>A0ABS4H669</accession>
<feature type="transmembrane region" description="Helical" evidence="7">
    <location>
        <begin position="90"/>
        <end position="111"/>
    </location>
</feature>
<feature type="transmembrane region" description="Helical" evidence="7">
    <location>
        <begin position="318"/>
        <end position="338"/>
    </location>
</feature>
<dbReference type="NCBIfam" id="TIGR00711">
    <property type="entry name" value="efflux_EmrB"/>
    <property type="match status" value="1"/>
</dbReference>
<evidence type="ECO:0000256" key="7">
    <source>
        <dbReference type="SAM" id="Phobius"/>
    </source>
</evidence>
<evidence type="ECO:0000256" key="5">
    <source>
        <dbReference type="ARBA" id="ARBA00022989"/>
    </source>
</evidence>
<feature type="transmembrane region" description="Helical" evidence="7">
    <location>
        <begin position="186"/>
        <end position="206"/>
    </location>
</feature>
<dbReference type="InterPro" id="IPR020846">
    <property type="entry name" value="MFS_dom"/>
</dbReference>